<evidence type="ECO:0000256" key="5">
    <source>
        <dbReference type="ARBA" id="ARBA00022989"/>
    </source>
</evidence>
<dbReference type="Pfam" id="PF01040">
    <property type="entry name" value="UbiA"/>
    <property type="match status" value="1"/>
</dbReference>
<keyword evidence="3" id="KW-0808">Transferase</keyword>
<dbReference type="PANTHER" id="PTHR43009:SF6">
    <property type="entry name" value="HOMOGENTISATE PHYTYLTRANSFERASE 1, CHLOROPLASTIC"/>
    <property type="match status" value="1"/>
</dbReference>
<evidence type="ECO:0000313" key="9">
    <source>
        <dbReference type="Proteomes" id="UP001161247"/>
    </source>
</evidence>
<evidence type="ECO:0000256" key="6">
    <source>
        <dbReference type="ARBA" id="ARBA00023136"/>
    </source>
</evidence>
<protein>
    <submittedName>
        <fullName evidence="8">OLC1v1035113C1</fullName>
    </submittedName>
</protein>
<keyword evidence="4 7" id="KW-0812">Transmembrane</keyword>
<gene>
    <name evidence="8" type="ORF">OLC1_LOCUS8660</name>
</gene>
<dbReference type="GO" id="GO:0016765">
    <property type="term" value="F:transferase activity, transferring alkyl or aryl (other than methyl) groups"/>
    <property type="evidence" value="ECO:0007669"/>
    <property type="project" value="InterPro"/>
</dbReference>
<feature type="transmembrane region" description="Helical" evidence="7">
    <location>
        <begin position="289"/>
        <end position="306"/>
    </location>
</feature>
<dbReference type="InterPro" id="IPR044878">
    <property type="entry name" value="UbiA_sf"/>
</dbReference>
<dbReference type="Proteomes" id="UP001161247">
    <property type="component" value="Chromosome 3"/>
</dbReference>
<evidence type="ECO:0000256" key="1">
    <source>
        <dbReference type="ARBA" id="ARBA00004508"/>
    </source>
</evidence>
<keyword evidence="6 7" id="KW-0472">Membrane</keyword>
<reference evidence="8" key="1">
    <citation type="submission" date="2023-03" db="EMBL/GenBank/DDBJ databases">
        <authorList>
            <person name="Julca I."/>
        </authorList>
    </citation>
    <scope>NUCLEOTIDE SEQUENCE</scope>
</reference>
<evidence type="ECO:0000256" key="2">
    <source>
        <dbReference type="ARBA" id="ARBA00005985"/>
    </source>
</evidence>
<feature type="transmembrane region" description="Helical" evidence="7">
    <location>
        <begin position="253"/>
        <end position="274"/>
    </location>
</feature>
<feature type="transmembrane region" description="Helical" evidence="7">
    <location>
        <begin position="392"/>
        <end position="410"/>
    </location>
</feature>
<dbReference type="GO" id="GO:0031969">
    <property type="term" value="C:chloroplast membrane"/>
    <property type="evidence" value="ECO:0007669"/>
    <property type="project" value="UniProtKB-SubCell"/>
</dbReference>
<name>A0AAV1CVG2_OLDCO</name>
<keyword evidence="9" id="KW-1185">Reference proteome</keyword>
<evidence type="ECO:0000256" key="4">
    <source>
        <dbReference type="ARBA" id="ARBA00022692"/>
    </source>
</evidence>
<dbReference type="AlphaFoldDB" id="A0AAV1CVG2"/>
<evidence type="ECO:0000313" key="8">
    <source>
        <dbReference type="EMBL" id="CAI9098462.1"/>
    </source>
</evidence>
<evidence type="ECO:0000256" key="7">
    <source>
        <dbReference type="SAM" id="Phobius"/>
    </source>
</evidence>
<feature type="transmembrane region" description="Helical" evidence="7">
    <location>
        <begin position="332"/>
        <end position="352"/>
    </location>
</feature>
<proteinExistence type="inferred from homology"/>
<dbReference type="Gene3D" id="1.10.357.140">
    <property type="entry name" value="UbiA prenyltransferase"/>
    <property type="match status" value="1"/>
</dbReference>
<accession>A0AAV1CVG2</accession>
<organism evidence="8 9">
    <name type="scientific">Oldenlandia corymbosa var. corymbosa</name>
    <dbReference type="NCBI Taxonomy" id="529605"/>
    <lineage>
        <taxon>Eukaryota</taxon>
        <taxon>Viridiplantae</taxon>
        <taxon>Streptophyta</taxon>
        <taxon>Embryophyta</taxon>
        <taxon>Tracheophyta</taxon>
        <taxon>Spermatophyta</taxon>
        <taxon>Magnoliopsida</taxon>
        <taxon>eudicotyledons</taxon>
        <taxon>Gunneridae</taxon>
        <taxon>Pentapetalae</taxon>
        <taxon>asterids</taxon>
        <taxon>lamiids</taxon>
        <taxon>Gentianales</taxon>
        <taxon>Rubiaceae</taxon>
        <taxon>Rubioideae</taxon>
        <taxon>Spermacoceae</taxon>
        <taxon>Hedyotis-Oldenlandia complex</taxon>
        <taxon>Oldenlandia</taxon>
    </lineage>
</organism>
<sequence length="411" mass="45618">MEYSLLTGSFTKPCLSISFPGTTVLCEYPSSVGGNVLRCKQWINKLQKRPTKPINSQRKLLMSNQHLDSRNTKFVALSRKGSDCCLVNAACDDGHSESDEPLIIKSSLERFQGNYLDALWRFSRPKAFIGTVLSVISFSLLAVDKLSDFSPLFLIGVSQAVAASFLMHLYNNGVNQLADREIDKVNKPYLPLASGEFSIKTGVILTLSFITLACWLGWTIGSWPLGCYILILFVAATGYSLDVPLLRWKKNAYLAALCMYAMLVPSGLTSYLHIQTFVFGRPPVFPKHTIFAAFHYSFFAFVIALAKDIPDVKGDKLHGVQSFAVQFGEKKVFWACIALLQIGYVGAILVGLTSSYNWSKLITVGSHTVLALKLWSRAISIDTGNKNEMSSFFLLVWQLLSAECFLLPLVR</sequence>
<dbReference type="PANTHER" id="PTHR43009">
    <property type="entry name" value="HOMOGENTISATE SOLANESYLTRANSFERASE, CHLOROPLASTIC"/>
    <property type="match status" value="1"/>
</dbReference>
<evidence type="ECO:0000256" key="3">
    <source>
        <dbReference type="ARBA" id="ARBA00022679"/>
    </source>
</evidence>
<dbReference type="Gene3D" id="1.20.120.1780">
    <property type="entry name" value="UbiA prenyltransferase"/>
    <property type="match status" value="1"/>
</dbReference>
<comment type="similarity">
    <text evidence="2">Belongs to the UbiA prenyltransferase family.</text>
</comment>
<keyword evidence="5 7" id="KW-1133">Transmembrane helix</keyword>
<dbReference type="EMBL" id="OX459120">
    <property type="protein sequence ID" value="CAI9098462.1"/>
    <property type="molecule type" value="Genomic_DNA"/>
</dbReference>
<dbReference type="InterPro" id="IPR000537">
    <property type="entry name" value="UbiA_prenyltransferase"/>
</dbReference>
<comment type="subcellular location">
    <subcellularLocation>
        <location evidence="1">Plastid</location>
        <location evidence="1">Chloroplast membrane</location>
        <topology evidence="1">Multi-pass membrane protein</topology>
    </subcellularLocation>
</comment>
<feature type="transmembrane region" description="Helical" evidence="7">
    <location>
        <begin position="223"/>
        <end position="241"/>
    </location>
</feature>